<keyword evidence="13 18" id="KW-0413">Isomerase</keyword>
<dbReference type="RefSeq" id="WP_095413722.1">
    <property type="nucleotide sequence ID" value="NZ_CP018477.1"/>
</dbReference>
<dbReference type="InterPro" id="IPR025895">
    <property type="entry name" value="LAM_C_dom"/>
</dbReference>
<evidence type="ECO:0000256" key="5">
    <source>
        <dbReference type="ARBA" id="ARBA00012144"/>
    </source>
</evidence>
<dbReference type="InterPro" id="IPR022459">
    <property type="entry name" value="Lysine_aminomutase"/>
</dbReference>
<evidence type="ECO:0000256" key="13">
    <source>
        <dbReference type="ARBA" id="ARBA00023235"/>
    </source>
</evidence>
<dbReference type="GO" id="GO:0050066">
    <property type="term" value="F:L-lysine 2,3-aminomutase activity"/>
    <property type="evidence" value="ECO:0007669"/>
    <property type="project" value="UniProtKB-EC"/>
</dbReference>
<evidence type="ECO:0000256" key="2">
    <source>
        <dbReference type="ARBA" id="ARBA00001933"/>
    </source>
</evidence>
<feature type="binding site" evidence="14">
    <location>
        <position position="196"/>
    </location>
    <ligand>
        <name>[4Fe-4S] cluster</name>
        <dbReference type="ChEBI" id="CHEBI:49883"/>
        <note>4Fe-4S-S-AdoMet</note>
    </ligand>
</feature>
<evidence type="ECO:0000256" key="9">
    <source>
        <dbReference type="ARBA" id="ARBA00022723"/>
    </source>
</evidence>
<dbReference type="InterPro" id="IPR007197">
    <property type="entry name" value="rSAM"/>
</dbReference>
<name>A0A286RAG5_9BACT</name>
<reference evidence="18 19" key="1">
    <citation type="journal article" name="Front. Microbiol.">
        <title>Sugar Metabolism of the First Thermophilic Planctomycete Thermogutta terrifontis: Comparative Genomic and Transcriptomic Approaches.</title>
        <authorList>
            <person name="Elcheninov A.G."/>
            <person name="Menzel P."/>
            <person name="Gudbergsdottir S.R."/>
            <person name="Slesarev A.I."/>
            <person name="Kadnikov V.V."/>
            <person name="Krogh A."/>
            <person name="Bonch-Osmolovskaya E.A."/>
            <person name="Peng X."/>
            <person name="Kublanov I.V."/>
        </authorList>
    </citation>
    <scope>NUCLEOTIDE SEQUENCE [LARGE SCALE GENOMIC DNA]</scope>
    <source>
        <strain evidence="18 19">R1</strain>
    </source>
</reference>
<keyword evidence="9 14" id="KW-0479">Metal-binding</keyword>
<dbReference type="EC" id="5.4.3.2" evidence="5"/>
<dbReference type="SFLD" id="SFLDG01070">
    <property type="entry name" value="PLP-dependent"/>
    <property type="match status" value="1"/>
</dbReference>
<dbReference type="NCBIfam" id="TIGR00238">
    <property type="entry name" value="KamA family radical SAM protein"/>
    <property type="match status" value="1"/>
</dbReference>
<evidence type="ECO:0000256" key="8">
    <source>
        <dbReference type="ARBA" id="ARBA00022691"/>
    </source>
</evidence>
<keyword evidence="7 14" id="KW-0004">4Fe-4S</keyword>
<accession>A0A286RAG5</accession>
<dbReference type="EMBL" id="CP018477">
    <property type="protein sequence ID" value="ASV72952.1"/>
    <property type="molecule type" value="Genomic_DNA"/>
</dbReference>
<dbReference type="Pfam" id="PF12544">
    <property type="entry name" value="LAM_C"/>
    <property type="match status" value="1"/>
</dbReference>
<evidence type="ECO:0000256" key="12">
    <source>
        <dbReference type="ARBA" id="ARBA00023014"/>
    </source>
</evidence>
<comment type="cofactor">
    <cofactor evidence="2 15">
        <name>pyridoxal 5'-phosphate</name>
        <dbReference type="ChEBI" id="CHEBI:597326"/>
    </cofactor>
</comment>
<dbReference type="OrthoDB" id="9768064at2"/>
<evidence type="ECO:0000256" key="3">
    <source>
        <dbReference type="ARBA" id="ARBA00001966"/>
    </source>
</evidence>
<protein>
    <recommendedName>
        <fullName evidence="6">L-lysine 2,3-aminomutase</fullName>
        <ecNumber evidence="5">5.4.3.2</ecNumber>
    </recommendedName>
</protein>
<feature type="modified residue" description="N6-(pyridoxal phosphate)lysine" evidence="15">
    <location>
        <position position="404"/>
    </location>
</feature>
<evidence type="ECO:0000256" key="15">
    <source>
        <dbReference type="PIRSR" id="PIRSR603739-50"/>
    </source>
</evidence>
<evidence type="ECO:0000256" key="7">
    <source>
        <dbReference type="ARBA" id="ARBA00022485"/>
    </source>
</evidence>
<evidence type="ECO:0000313" key="19">
    <source>
        <dbReference type="Proteomes" id="UP000215086"/>
    </source>
</evidence>
<comment type="catalytic activity">
    <reaction evidence="1">
        <text>L-lysine = (3S)-3,6-diaminohexanoate</text>
        <dbReference type="Rhea" id="RHEA:19177"/>
        <dbReference type="ChEBI" id="CHEBI:32551"/>
        <dbReference type="ChEBI" id="CHEBI:57434"/>
        <dbReference type="EC" id="5.4.3.2"/>
    </reaction>
</comment>
<evidence type="ECO:0000256" key="4">
    <source>
        <dbReference type="ARBA" id="ARBA00008703"/>
    </source>
</evidence>
<dbReference type="SFLD" id="SFLDF00283">
    <property type="entry name" value="L-lysine_2_3-aminomutase_(LAM"/>
    <property type="match status" value="1"/>
</dbReference>
<evidence type="ECO:0000256" key="11">
    <source>
        <dbReference type="ARBA" id="ARBA00023004"/>
    </source>
</evidence>
<evidence type="ECO:0000256" key="6">
    <source>
        <dbReference type="ARBA" id="ARBA00022363"/>
    </source>
</evidence>
<feature type="binding site" evidence="14">
    <location>
        <position position="192"/>
    </location>
    <ligand>
        <name>[4Fe-4S] cluster</name>
        <dbReference type="ChEBI" id="CHEBI:49883"/>
        <note>4Fe-4S-S-AdoMet</note>
    </ligand>
</feature>
<proteinExistence type="inferred from homology"/>
<organism evidence="18 19">
    <name type="scientific">Thermogutta terrifontis</name>
    <dbReference type="NCBI Taxonomy" id="1331910"/>
    <lineage>
        <taxon>Bacteria</taxon>
        <taxon>Pseudomonadati</taxon>
        <taxon>Planctomycetota</taxon>
        <taxon>Planctomycetia</taxon>
        <taxon>Pirellulales</taxon>
        <taxon>Thermoguttaceae</taxon>
        <taxon>Thermogutta</taxon>
    </lineage>
</organism>
<keyword evidence="10 15" id="KW-0663">Pyridoxal phosphate</keyword>
<dbReference type="Proteomes" id="UP000215086">
    <property type="component" value="Chromosome"/>
</dbReference>
<dbReference type="InterPro" id="IPR013785">
    <property type="entry name" value="Aldolase_TIM"/>
</dbReference>
<evidence type="ECO:0000256" key="10">
    <source>
        <dbReference type="ARBA" id="ARBA00022898"/>
    </source>
</evidence>
<dbReference type="Gene3D" id="6.10.140.1170">
    <property type="match status" value="1"/>
</dbReference>
<dbReference type="GO" id="GO:0046872">
    <property type="term" value="F:metal ion binding"/>
    <property type="evidence" value="ECO:0007669"/>
    <property type="project" value="UniProtKB-KW"/>
</dbReference>
<keyword evidence="11" id="KW-0408">Iron</keyword>
<dbReference type="CDD" id="cd01335">
    <property type="entry name" value="Radical_SAM"/>
    <property type="match status" value="1"/>
</dbReference>
<sequence>MATFDAESSLGAVEEEPPSSQTALQISPTLPTNRLGHLPYLKILGAESSLESAEPPVVTRRLKTDPRVRQFRRTFFRDVPDKLWNDWHWQISHRIRTLVDIERMLLLLPDEREALEKAGAKLPVGITPYYMALISPHNPEDPLRKTVIPRTAEFVRSAGEADDPLGEDEDSPVPGIVHRYPDRVLFLVHDFCSTYCRYCTRSRVVGHGEIKSTPERIQMGLDYIRRTPAIRDVLLSGGDPLTLSDEKLEWILRELRKIPHVEFVRIGTKVPVVLPQRITPQLCRMLRRYHPLWMSIHFTHPDECTPEVFTACTRLADAGIPLGSQTVLLRGINDNVETMKRLVHELLKMRVRPYYLYQCDPISGSAHFRTPVSKGLEIIEGLRGFTTGYAVPTYVIDAPGGGGKVPLQPNYVVGRDGDDLLIRNYEGRVFRYPDPLDSPAK</sequence>
<evidence type="ECO:0000256" key="14">
    <source>
        <dbReference type="PIRSR" id="PIRSR004911-1"/>
    </source>
</evidence>
<dbReference type="PANTHER" id="PTHR30538">
    <property type="entry name" value="LYSINE 2,3-AMINOMUTASE-RELATED"/>
    <property type="match status" value="1"/>
</dbReference>
<evidence type="ECO:0000256" key="16">
    <source>
        <dbReference type="SAM" id="MobiDB-lite"/>
    </source>
</evidence>
<keyword evidence="12 14" id="KW-0411">Iron-sulfur</keyword>
<evidence type="ECO:0000259" key="17">
    <source>
        <dbReference type="PROSITE" id="PS51918"/>
    </source>
</evidence>
<keyword evidence="19" id="KW-1185">Reference proteome</keyword>
<dbReference type="Gene3D" id="3.20.20.70">
    <property type="entry name" value="Aldolase class I"/>
    <property type="match status" value="1"/>
</dbReference>
<dbReference type="GO" id="GO:0051539">
    <property type="term" value="F:4 iron, 4 sulfur cluster binding"/>
    <property type="evidence" value="ECO:0007669"/>
    <property type="project" value="UniProtKB-KW"/>
</dbReference>
<dbReference type="Gene3D" id="6.20.120.40">
    <property type="match status" value="1"/>
</dbReference>
<evidence type="ECO:0000313" key="18">
    <source>
        <dbReference type="EMBL" id="ASV72952.1"/>
    </source>
</evidence>
<keyword evidence="8" id="KW-0949">S-adenosyl-L-methionine</keyword>
<comment type="similarity">
    <text evidence="4">Belongs to the radical SAM superfamily. KamA family.</text>
</comment>
<dbReference type="PROSITE" id="PS51918">
    <property type="entry name" value="RADICAL_SAM"/>
    <property type="match status" value="1"/>
</dbReference>
<dbReference type="SUPFAM" id="SSF102114">
    <property type="entry name" value="Radical SAM enzymes"/>
    <property type="match status" value="1"/>
</dbReference>
<dbReference type="InterPro" id="IPR058240">
    <property type="entry name" value="rSAM_sf"/>
</dbReference>
<comment type="cofactor">
    <cofactor evidence="3">
        <name>[4Fe-4S] cluster</name>
        <dbReference type="ChEBI" id="CHEBI:49883"/>
    </cofactor>
</comment>
<feature type="region of interest" description="Disordered" evidence="16">
    <location>
        <begin position="1"/>
        <end position="26"/>
    </location>
</feature>
<dbReference type="KEGG" id="ttf:THTE_0350"/>
<feature type="binding site" evidence="14">
    <location>
        <position position="199"/>
    </location>
    <ligand>
        <name>[4Fe-4S] cluster</name>
        <dbReference type="ChEBI" id="CHEBI:49883"/>
        <note>4Fe-4S-S-AdoMet</note>
    </ligand>
</feature>
<feature type="domain" description="Radical SAM core" evidence="17">
    <location>
        <begin position="178"/>
        <end position="390"/>
    </location>
</feature>
<dbReference type="AlphaFoldDB" id="A0A286RAG5"/>
<dbReference type="Pfam" id="PF04055">
    <property type="entry name" value="Radical_SAM"/>
    <property type="match status" value="1"/>
</dbReference>
<evidence type="ECO:0000256" key="1">
    <source>
        <dbReference type="ARBA" id="ARBA00000911"/>
    </source>
</evidence>
<gene>
    <name evidence="18" type="ORF">THTE_0350</name>
</gene>
<dbReference type="SFLD" id="SFLDS00029">
    <property type="entry name" value="Radical_SAM"/>
    <property type="match status" value="1"/>
</dbReference>
<dbReference type="InterPro" id="IPR003739">
    <property type="entry name" value="Lys_aminomutase/Glu_NH3_mut"/>
</dbReference>
<dbReference type="PANTHER" id="PTHR30538:SF1">
    <property type="entry name" value="L-LYSINE 2,3-AMINOMUTASE"/>
    <property type="match status" value="1"/>
</dbReference>
<dbReference type="PIRSF" id="PIRSF004911">
    <property type="entry name" value="DUF160"/>
    <property type="match status" value="1"/>
</dbReference>